<name>A0A843UYS5_COLES</name>
<comment type="caution">
    <text evidence="2">The sequence shown here is derived from an EMBL/GenBank/DDBJ whole genome shotgun (WGS) entry which is preliminary data.</text>
</comment>
<gene>
    <name evidence="2" type="ORF">Taro_018318</name>
</gene>
<dbReference type="AlphaFoldDB" id="A0A843UYS5"/>
<evidence type="ECO:0000256" key="1">
    <source>
        <dbReference type="SAM" id="SignalP"/>
    </source>
</evidence>
<evidence type="ECO:0000313" key="3">
    <source>
        <dbReference type="Proteomes" id="UP000652761"/>
    </source>
</evidence>
<feature type="chain" id="PRO_5032490379" description="Secreted protein" evidence="1">
    <location>
        <begin position="18"/>
        <end position="71"/>
    </location>
</feature>
<dbReference type="EMBL" id="NMUH01000851">
    <property type="protein sequence ID" value="MQL85803.1"/>
    <property type="molecule type" value="Genomic_DNA"/>
</dbReference>
<proteinExistence type="predicted"/>
<evidence type="ECO:0008006" key="4">
    <source>
        <dbReference type="Google" id="ProtNLM"/>
    </source>
</evidence>
<evidence type="ECO:0000313" key="2">
    <source>
        <dbReference type="EMBL" id="MQL85803.1"/>
    </source>
</evidence>
<sequence length="71" mass="7739">MVWVVTCGALLVGGADTSSRHCSPTSPFPVPHFRVLRPETLEVPGMGLRLCVCRSVALRSRKTLSYVVGKR</sequence>
<reference evidence="2" key="1">
    <citation type="submission" date="2017-07" db="EMBL/GenBank/DDBJ databases">
        <title>Taro Niue Genome Assembly and Annotation.</title>
        <authorList>
            <person name="Atibalentja N."/>
            <person name="Keating K."/>
            <person name="Fields C.J."/>
        </authorList>
    </citation>
    <scope>NUCLEOTIDE SEQUENCE</scope>
    <source>
        <strain evidence="2">Niue_2</strain>
        <tissue evidence="2">Leaf</tissue>
    </source>
</reference>
<protein>
    <recommendedName>
        <fullName evidence="4">Secreted protein</fullName>
    </recommendedName>
</protein>
<keyword evidence="3" id="KW-1185">Reference proteome</keyword>
<accession>A0A843UYS5</accession>
<feature type="signal peptide" evidence="1">
    <location>
        <begin position="1"/>
        <end position="17"/>
    </location>
</feature>
<organism evidence="2 3">
    <name type="scientific">Colocasia esculenta</name>
    <name type="common">Wild taro</name>
    <name type="synonym">Arum esculentum</name>
    <dbReference type="NCBI Taxonomy" id="4460"/>
    <lineage>
        <taxon>Eukaryota</taxon>
        <taxon>Viridiplantae</taxon>
        <taxon>Streptophyta</taxon>
        <taxon>Embryophyta</taxon>
        <taxon>Tracheophyta</taxon>
        <taxon>Spermatophyta</taxon>
        <taxon>Magnoliopsida</taxon>
        <taxon>Liliopsida</taxon>
        <taxon>Araceae</taxon>
        <taxon>Aroideae</taxon>
        <taxon>Colocasieae</taxon>
        <taxon>Colocasia</taxon>
    </lineage>
</organism>
<keyword evidence="1" id="KW-0732">Signal</keyword>
<dbReference type="Proteomes" id="UP000652761">
    <property type="component" value="Unassembled WGS sequence"/>
</dbReference>